<accession>A0ABD1WMQ0</accession>
<gene>
    <name evidence="1" type="ORF">Fot_11180</name>
</gene>
<reference evidence="2" key="1">
    <citation type="submission" date="2024-07" db="EMBL/GenBank/DDBJ databases">
        <title>Two chromosome-level genome assemblies of Korean endemic species Abeliophyllum distichum and Forsythia ovata (Oleaceae).</title>
        <authorList>
            <person name="Jang H."/>
        </authorList>
    </citation>
    <scope>NUCLEOTIDE SEQUENCE [LARGE SCALE GENOMIC DNA]</scope>
</reference>
<dbReference type="Gene3D" id="3.90.70.10">
    <property type="entry name" value="Cysteine proteinases"/>
    <property type="match status" value="1"/>
</dbReference>
<dbReference type="Proteomes" id="UP001604277">
    <property type="component" value="Unassembled WGS sequence"/>
</dbReference>
<dbReference type="EMBL" id="JBFOLJ010000003">
    <property type="protein sequence ID" value="KAL2549650.1"/>
    <property type="molecule type" value="Genomic_DNA"/>
</dbReference>
<dbReference type="InterPro" id="IPR038765">
    <property type="entry name" value="Papain-like_cys_pep_sf"/>
</dbReference>
<dbReference type="SUPFAM" id="SSF54001">
    <property type="entry name" value="Cysteine proteinases"/>
    <property type="match status" value="1"/>
</dbReference>
<name>A0ABD1WMQ0_9LAMI</name>
<protein>
    <submittedName>
        <fullName evidence="1">Papain-like cysteine peptidase superfamily</fullName>
    </submittedName>
</protein>
<evidence type="ECO:0000313" key="2">
    <source>
        <dbReference type="Proteomes" id="UP001604277"/>
    </source>
</evidence>
<organism evidence="1 2">
    <name type="scientific">Forsythia ovata</name>
    <dbReference type="NCBI Taxonomy" id="205694"/>
    <lineage>
        <taxon>Eukaryota</taxon>
        <taxon>Viridiplantae</taxon>
        <taxon>Streptophyta</taxon>
        <taxon>Embryophyta</taxon>
        <taxon>Tracheophyta</taxon>
        <taxon>Spermatophyta</taxon>
        <taxon>Magnoliopsida</taxon>
        <taxon>eudicotyledons</taxon>
        <taxon>Gunneridae</taxon>
        <taxon>Pentapetalae</taxon>
        <taxon>asterids</taxon>
        <taxon>lamiids</taxon>
        <taxon>Lamiales</taxon>
        <taxon>Oleaceae</taxon>
        <taxon>Forsythieae</taxon>
        <taxon>Forsythia</taxon>
    </lineage>
</organism>
<proteinExistence type="predicted"/>
<evidence type="ECO:0000313" key="1">
    <source>
        <dbReference type="EMBL" id="KAL2549650.1"/>
    </source>
</evidence>
<comment type="caution">
    <text evidence="1">The sequence shown here is derived from an EMBL/GenBank/DDBJ whole genome shotgun (WGS) entry which is preliminary data.</text>
</comment>
<dbReference type="AlphaFoldDB" id="A0ABD1WMQ0"/>
<keyword evidence="2" id="KW-1185">Reference proteome</keyword>
<sequence length="103" mass="11458">MTLICPLILPRKDGQSSVCYLLCANSNHYGSMGGGHYTAFVHAHVAYNMKKVVGALLPRFHSGVRIELSLEAQPSVFLYRLSYAGFDETFAYLSRALFLRPDS</sequence>